<name>A0A433N980_CHLFR</name>
<protein>
    <submittedName>
        <fullName evidence="2">Crotonase</fullName>
    </submittedName>
</protein>
<organism evidence="2 3">
    <name type="scientific">Chlorogloeopsis fritschii PCC 6912</name>
    <dbReference type="NCBI Taxonomy" id="211165"/>
    <lineage>
        <taxon>Bacteria</taxon>
        <taxon>Bacillati</taxon>
        <taxon>Cyanobacteriota</taxon>
        <taxon>Cyanophyceae</taxon>
        <taxon>Nostocales</taxon>
        <taxon>Chlorogloeopsidaceae</taxon>
        <taxon>Chlorogloeopsis</taxon>
    </lineage>
</organism>
<evidence type="ECO:0000256" key="1">
    <source>
        <dbReference type="ARBA" id="ARBA00005254"/>
    </source>
</evidence>
<gene>
    <name evidence="2" type="ORF">PCC6912_35940</name>
</gene>
<comment type="caution">
    <text evidence="2">The sequence shown here is derived from an EMBL/GenBank/DDBJ whole genome shotgun (WGS) entry which is preliminary data.</text>
</comment>
<dbReference type="OrthoDB" id="9807606at2"/>
<dbReference type="AlphaFoldDB" id="A0A433N980"/>
<accession>A0A433N980</accession>
<dbReference type="PANTHER" id="PTHR43802">
    <property type="entry name" value="ENOYL-COA HYDRATASE"/>
    <property type="match status" value="1"/>
</dbReference>
<dbReference type="Proteomes" id="UP000268857">
    <property type="component" value="Unassembled WGS sequence"/>
</dbReference>
<dbReference type="GO" id="GO:0003824">
    <property type="term" value="F:catalytic activity"/>
    <property type="evidence" value="ECO:0007669"/>
    <property type="project" value="UniProtKB-ARBA"/>
</dbReference>
<proteinExistence type="inferred from homology"/>
<evidence type="ECO:0000313" key="3">
    <source>
        <dbReference type="Proteomes" id="UP000268857"/>
    </source>
</evidence>
<comment type="similarity">
    <text evidence="1">Belongs to the enoyl-CoA hydratase/isomerase family.</text>
</comment>
<keyword evidence="3" id="KW-1185">Reference proteome</keyword>
<dbReference type="CDD" id="cd06558">
    <property type="entry name" value="crotonase-like"/>
    <property type="match status" value="1"/>
</dbReference>
<dbReference type="EMBL" id="RSCJ01000015">
    <property type="protein sequence ID" value="RUR78252.1"/>
    <property type="molecule type" value="Genomic_DNA"/>
</dbReference>
<dbReference type="PANTHER" id="PTHR43802:SF1">
    <property type="entry name" value="IP11341P-RELATED"/>
    <property type="match status" value="1"/>
</dbReference>
<dbReference type="Gene3D" id="3.90.226.10">
    <property type="entry name" value="2-enoyl-CoA Hydratase, Chain A, domain 1"/>
    <property type="match status" value="1"/>
</dbReference>
<dbReference type="InterPro" id="IPR029045">
    <property type="entry name" value="ClpP/crotonase-like_dom_sf"/>
</dbReference>
<reference evidence="2 3" key="1">
    <citation type="journal article" date="2019" name="Genome Biol. Evol.">
        <title>Day and night: Metabolic profiles and evolutionary relationships of six axenic non-marine cyanobacteria.</title>
        <authorList>
            <person name="Will S.E."/>
            <person name="Henke P."/>
            <person name="Boedeker C."/>
            <person name="Huang S."/>
            <person name="Brinkmann H."/>
            <person name="Rohde M."/>
            <person name="Jarek M."/>
            <person name="Friedl T."/>
            <person name="Seufert S."/>
            <person name="Schumacher M."/>
            <person name="Overmann J."/>
            <person name="Neumann-Schaal M."/>
            <person name="Petersen J."/>
        </authorList>
    </citation>
    <scope>NUCLEOTIDE SEQUENCE [LARGE SCALE GENOMIC DNA]</scope>
    <source>
        <strain evidence="2 3">PCC 6912</strain>
    </source>
</reference>
<dbReference type="InterPro" id="IPR001753">
    <property type="entry name" value="Enoyl-CoA_hydra/iso"/>
</dbReference>
<sequence length="277" mass="30941">MSLPTVKADSKEHILSAVKDMTNFNDYKNKYENLRMERTNSGILTVTMHTNGGSHIHTGKAHREFPDAFGEIARDRQNEVVIFTGAGDKWISHIDFSTVDDITQPAGWYAILTEARQLLYNFLDIGVPVISAVNGPAPIHGEYALMADIILAAEEAYFQDNQHLSVGGGVVPADGVQILYPAAMGDIRGHYFLLTMQKLTAKEALQIGMVNEVHPRDKLLARANELAQQLLRLDPYTRRYTRLMFTRKLKRKVIDELSFDMGLEGLSIVSAVKPKNS</sequence>
<dbReference type="SUPFAM" id="SSF52096">
    <property type="entry name" value="ClpP/crotonase"/>
    <property type="match status" value="1"/>
</dbReference>
<evidence type="ECO:0000313" key="2">
    <source>
        <dbReference type="EMBL" id="RUR78252.1"/>
    </source>
</evidence>
<dbReference type="Pfam" id="PF00378">
    <property type="entry name" value="ECH_1"/>
    <property type="match status" value="1"/>
</dbReference>
<dbReference type="STRING" id="211165.GCA_000317285_02060"/>